<dbReference type="AlphaFoldDB" id="A0A2V4MRF3"/>
<dbReference type="EMBL" id="QFVT01000010">
    <property type="protein sequence ID" value="PYC46718.1"/>
    <property type="molecule type" value="Genomic_DNA"/>
</dbReference>
<keyword evidence="2" id="KW-1185">Reference proteome</keyword>
<gene>
    <name evidence="1" type="ORF">DI396_13410</name>
</gene>
<name>A0A2V4MRF3_9RHOB</name>
<proteinExistence type="predicted"/>
<evidence type="ECO:0000313" key="1">
    <source>
        <dbReference type="EMBL" id="PYC46718.1"/>
    </source>
</evidence>
<sequence>MKTPTFDAQIETLEAAVEAADAQTRVALQSKVHALVCEMRRQGVEVPAHLSHIDCELTDEAVEAQFDNLPV</sequence>
<dbReference type="Proteomes" id="UP000248012">
    <property type="component" value="Unassembled WGS sequence"/>
</dbReference>
<organism evidence="1 2">
    <name type="scientific">Litorivita pollutaquae</name>
    <dbReference type="NCBI Taxonomy" id="2200892"/>
    <lineage>
        <taxon>Bacteria</taxon>
        <taxon>Pseudomonadati</taxon>
        <taxon>Pseudomonadota</taxon>
        <taxon>Alphaproteobacteria</taxon>
        <taxon>Rhodobacterales</taxon>
        <taxon>Paracoccaceae</taxon>
        <taxon>Litorivita</taxon>
    </lineage>
</organism>
<dbReference type="OrthoDB" id="7870782at2"/>
<protein>
    <submittedName>
        <fullName evidence="1">Uncharacterized protein</fullName>
    </submittedName>
</protein>
<comment type="caution">
    <text evidence="1">The sequence shown here is derived from an EMBL/GenBank/DDBJ whole genome shotgun (WGS) entry which is preliminary data.</text>
</comment>
<reference evidence="1 2" key="1">
    <citation type="submission" date="2018-05" db="EMBL/GenBank/DDBJ databases">
        <title>Oceanovita maritima gen. nov., sp. nov., a marine bacterium in the family Rhodobacteraceae isolated from surface seawater of Lundu port Xiamen, China.</title>
        <authorList>
            <person name="Hetharua B.H."/>
            <person name="Min D."/>
            <person name="Liao H."/>
            <person name="Tian Y."/>
        </authorList>
    </citation>
    <scope>NUCLEOTIDE SEQUENCE [LARGE SCALE GENOMIC DNA]</scope>
    <source>
        <strain evidence="1 2">FSX-11</strain>
    </source>
</reference>
<evidence type="ECO:0000313" key="2">
    <source>
        <dbReference type="Proteomes" id="UP000248012"/>
    </source>
</evidence>
<dbReference type="RefSeq" id="WP_110796720.1">
    <property type="nucleotide sequence ID" value="NZ_KZ826489.1"/>
</dbReference>
<accession>A0A2V4MRF3</accession>